<feature type="coiled-coil region" evidence="2">
    <location>
        <begin position="1306"/>
        <end position="1372"/>
    </location>
</feature>
<dbReference type="InParanoid" id="A0A6I9VB06"/>
<feature type="compositionally biased region" description="Low complexity" evidence="3">
    <location>
        <begin position="612"/>
        <end position="625"/>
    </location>
</feature>
<dbReference type="InterPro" id="IPR051500">
    <property type="entry name" value="cTAGE_MIA/OTOR"/>
</dbReference>
<dbReference type="Proteomes" id="UP001652620">
    <property type="component" value="Chromosome 1"/>
</dbReference>
<feature type="region of interest" description="Disordered" evidence="3">
    <location>
        <begin position="215"/>
        <end position="413"/>
    </location>
</feature>
<evidence type="ECO:0000256" key="3">
    <source>
        <dbReference type="SAM" id="MobiDB-lite"/>
    </source>
</evidence>
<dbReference type="GeneID" id="105223874"/>
<accession>A0A6I9VB06</accession>
<feature type="compositionally biased region" description="Polar residues" evidence="3">
    <location>
        <begin position="679"/>
        <end position="690"/>
    </location>
</feature>
<feature type="compositionally biased region" description="Basic and acidic residues" evidence="3">
    <location>
        <begin position="174"/>
        <end position="184"/>
    </location>
</feature>
<feature type="compositionally biased region" description="Polar residues" evidence="3">
    <location>
        <begin position="631"/>
        <end position="647"/>
    </location>
</feature>
<feature type="compositionally biased region" description="Polar residues" evidence="3">
    <location>
        <begin position="250"/>
        <end position="263"/>
    </location>
</feature>
<dbReference type="GO" id="GO:0005789">
    <property type="term" value="C:endoplasmic reticulum membrane"/>
    <property type="evidence" value="ECO:0007669"/>
    <property type="project" value="TreeGrafter"/>
</dbReference>
<name>A0A6I9VB06_BACDO</name>
<feature type="compositionally biased region" description="Basic residues" evidence="3">
    <location>
        <begin position="1573"/>
        <end position="1582"/>
    </location>
</feature>
<feature type="compositionally biased region" description="Basic and acidic residues" evidence="3">
    <location>
        <begin position="364"/>
        <end position="374"/>
    </location>
</feature>
<evidence type="ECO:0000256" key="4">
    <source>
        <dbReference type="SAM" id="SignalP"/>
    </source>
</evidence>
<feature type="region of interest" description="Disordered" evidence="3">
    <location>
        <begin position="448"/>
        <end position="690"/>
    </location>
</feature>
<feature type="compositionally biased region" description="Low complexity" evidence="3">
    <location>
        <begin position="1599"/>
        <end position="1609"/>
    </location>
</feature>
<feature type="compositionally biased region" description="Basic and acidic residues" evidence="3">
    <location>
        <begin position="650"/>
        <end position="665"/>
    </location>
</feature>
<feature type="compositionally biased region" description="Basic and acidic residues" evidence="3">
    <location>
        <begin position="215"/>
        <end position="245"/>
    </location>
</feature>
<proteinExistence type="predicted"/>
<feature type="coiled-coil region" evidence="2">
    <location>
        <begin position="1063"/>
        <end position="1172"/>
    </location>
</feature>
<dbReference type="OrthoDB" id="6627676at2759"/>
<dbReference type="GO" id="GO:0009306">
    <property type="term" value="P:protein secretion"/>
    <property type="evidence" value="ECO:0007669"/>
    <property type="project" value="TreeGrafter"/>
</dbReference>
<feature type="compositionally biased region" description="Polar residues" evidence="3">
    <location>
        <begin position="524"/>
        <end position="552"/>
    </location>
</feature>
<feature type="compositionally biased region" description="Polar residues" evidence="3">
    <location>
        <begin position="448"/>
        <end position="506"/>
    </location>
</feature>
<feature type="signal peptide" evidence="4">
    <location>
        <begin position="1"/>
        <end position="32"/>
    </location>
</feature>
<reference evidence="5" key="1">
    <citation type="submission" date="2025-05" db="UniProtKB">
        <authorList>
            <consortium name="RefSeq"/>
        </authorList>
    </citation>
    <scope>NUCLEOTIDE SEQUENCE [LARGE SCALE GENOMIC DNA]</scope>
</reference>
<dbReference type="KEGG" id="bdr:105223874"/>
<keyword evidence="1 2" id="KW-0175">Coiled coil</keyword>
<organism evidence="5 6">
    <name type="scientific">Bactrocera dorsalis</name>
    <name type="common">Oriental fruit fly</name>
    <name type="synonym">Dacus dorsalis</name>
    <dbReference type="NCBI Taxonomy" id="27457"/>
    <lineage>
        <taxon>Eukaryota</taxon>
        <taxon>Metazoa</taxon>
        <taxon>Ecdysozoa</taxon>
        <taxon>Arthropoda</taxon>
        <taxon>Hexapoda</taxon>
        <taxon>Insecta</taxon>
        <taxon>Pterygota</taxon>
        <taxon>Neoptera</taxon>
        <taxon>Endopterygota</taxon>
        <taxon>Diptera</taxon>
        <taxon>Brachycera</taxon>
        <taxon>Muscomorpha</taxon>
        <taxon>Tephritoidea</taxon>
        <taxon>Tephritidae</taxon>
        <taxon>Bactrocera</taxon>
        <taxon>Bactrocera</taxon>
    </lineage>
</organism>
<evidence type="ECO:0000313" key="5">
    <source>
        <dbReference type="Proteomes" id="UP001652620"/>
    </source>
</evidence>
<feature type="compositionally biased region" description="Polar residues" evidence="3">
    <location>
        <begin position="322"/>
        <end position="339"/>
    </location>
</feature>
<protein>
    <submittedName>
        <fullName evidence="6">Transport and Golgi organization protein 1</fullName>
    </submittedName>
</protein>
<sequence>MFGRRKCSAMNSALIFLGVCSILMPTNWVVEGLSDLRLCADPQCQSIISLGTGKISYRAGKEGMVSFKINSKIRIKSKSAGKDPTLWGIEVNGREGYAPKEYILEEKVLVKDKDLLYTVPVTGSQTISSTAPPTPAAALKPSENIPIKKEDVETTTTAPLLPQIETEKSIPLTSREREPTKEDISQATPVQSSIEIIDGTEIPVLEKVDERQNNFLEKSPDNDEVPEKQPFEKSIETSEVEKQVSKPEQIINNAAQQHNTSITEDSKDIGRELPTLGSADDDGNIEDDEDEYGEDEDYSGENEDDPILGENGAEITKKESNDSNSQTEQMDLLNAQNFNKTDEDNKAEDSSETDKSNLNIIDGTESHTMEEKPSIESLGDNITVINETIGTETTTDKPVTESVTLPQEELSVPQEVASAEVSSASAIANEPGKEVPSVLSERLQVPNTLADTTPLESELQSNVSIETTPQSTSATTSEIKVDDNATTAEHNVPTLQMFETPTQYQPQDKYKQEQQHTHAHTHSQEQQHTYQFHPQDQHQNLDPSTQQNNPQDQHQHLDASTLHDNIPQESEETTTKAADVAVSQRSGDEELHTPYYPKPIDEQTLNQPPPGVYSYETVTESSTSEVKSEQLDTVTPSSSDAQQSNEVNDAFDKYVESMKRDEESRHKSHLYASSEEETTATPAKENNQSSVIDVVAVEENLSQPTPIPPGVDEVEQPVLHSTPIPPIEEYETTTTAAAPSIDEYETTTPVPLPSIEEYETTTPVPLPSIVDYETTTSVPSPSIEEYEPTTKTSEPVEENERTRTNTVPSNVPEQDSKEQEQGLFATILGTVNNFLSHGKKEDANVEDEELQRILYPDRAKTSKMSKEADADYCEKLSPNDCPSQVLRELNNAAASSSSIAGCQLDLTNMSMDMLLTVAGNKMFEMSELLACLATVAVTCLFFLFVYYCFCNSSREGELLGRLNALERSLLATHKENAILKEDLMGTRNKLSSIEDNSFGSNDMVIALKQELEEELLEKRQLQDQVGSLEKELENAAEAGLELNKIVSELLNNQTGDESIISSVEELQKQLNEQQKTILDINANLAEKSRENSELQLMIAEQNARLSGEIASLQQDNDELEVEKSNLQTRLEEVKREFEEDITKALEGKNFEIKRLQSELVELSTKLEAEHTKYQTSLAKVEALEECLRTVRRDPSVNINNVIDVANVRAELLDVQKRYAALKDRLDTETDAKKLFEQQLQLANSENEKLKHDFHQSEKDKLEAQTRLEVLSNYFKEKETQLQKELSLKEAMWLKQQGETTSTVDRVTTMQQEIQALKSQNDALRAEIEAQLAAHKAQTGTLENRAHETWLAARQSERRYEEARAEATALRRKLTSLAGGATGEANFEKMAAGELNNANSPIHMESPGSPLLGRLPPPPFLPPPFMGPPPPFMGMPPPFVPPGEMRPPPLGRLMSPPPGAVSGGSGGSGHLPPPRSGRYSPNRTDYDAYDDDEDEDDYVDDEDDEDEEEERMRQHHRRRGSDINGSWHRDDSYSPPPRAYRSQSPTDSRYNYNAERDLISTYDTETDFEPSPSPRKHERRGARGSRAGSYRDYSPPPSASSPLNVSSNSNAGKKHNASAFSKGHMSSGSEKSYNAPPPPRHGGKKNSKSAV</sequence>
<dbReference type="GO" id="GO:0070971">
    <property type="term" value="C:endoplasmic reticulum exit site"/>
    <property type="evidence" value="ECO:0007669"/>
    <property type="project" value="TreeGrafter"/>
</dbReference>
<feature type="region of interest" description="Disordered" evidence="3">
    <location>
        <begin position="775"/>
        <end position="817"/>
    </location>
</feature>
<keyword evidence="5" id="KW-1185">Reference proteome</keyword>
<feature type="compositionally biased region" description="Acidic residues" evidence="3">
    <location>
        <begin position="1486"/>
        <end position="1508"/>
    </location>
</feature>
<feature type="coiled-coil region" evidence="2">
    <location>
        <begin position="1004"/>
        <end position="1038"/>
    </location>
</feature>
<evidence type="ECO:0000256" key="2">
    <source>
        <dbReference type="SAM" id="Coils"/>
    </source>
</evidence>
<dbReference type="GO" id="GO:0006888">
    <property type="term" value="P:endoplasmic reticulum to Golgi vesicle-mediated transport"/>
    <property type="evidence" value="ECO:0007669"/>
    <property type="project" value="TreeGrafter"/>
</dbReference>
<dbReference type="InterPro" id="IPR036028">
    <property type="entry name" value="SH3-like_dom_sf"/>
</dbReference>
<dbReference type="GO" id="GO:0035459">
    <property type="term" value="P:vesicle cargo loading"/>
    <property type="evidence" value="ECO:0007669"/>
    <property type="project" value="TreeGrafter"/>
</dbReference>
<dbReference type="Gene3D" id="2.30.30.40">
    <property type="entry name" value="SH3 Domains"/>
    <property type="match status" value="1"/>
</dbReference>
<feature type="region of interest" description="Disordered" evidence="3">
    <location>
        <begin position="154"/>
        <end position="195"/>
    </location>
</feature>
<feature type="compositionally biased region" description="Polar residues" evidence="3">
    <location>
        <begin position="1540"/>
        <end position="1550"/>
    </location>
</feature>
<dbReference type="SUPFAM" id="SSF50044">
    <property type="entry name" value="SH3-domain"/>
    <property type="match status" value="1"/>
</dbReference>
<evidence type="ECO:0000313" key="6">
    <source>
        <dbReference type="RefSeq" id="XP_011200054.2"/>
    </source>
</evidence>
<feature type="compositionally biased region" description="Polar residues" evidence="3">
    <location>
        <begin position="383"/>
        <end position="393"/>
    </location>
</feature>
<feature type="chain" id="PRO_5046177851" evidence="4">
    <location>
        <begin position="33"/>
        <end position="1650"/>
    </location>
</feature>
<feature type="compositionally biased region" description="Pro residues" evidence="3">
    <location>
        <begin position="1432"/>
        <end position="1458"/>
    </location>
</feature>
<evidence type="ECO:0000256" key="1">
    <source>
        <dbReference type="ARBA" id="ARBA00023054"/>
    </source>
</evidence>
<reference evidence="6" key="2">
    <citation type="submission" date="2025-08" db="UniProtKB">
        <authorList>
            <consortium name="RefSeq"/>
        </authorList>
    </citation>
    <scope>IDENTIFICATION</scope>
    <source>
        <tissue evidence="6">Adult</tissue>
    </source>
</reference>
<feature type="compositionally biased region" description="Basic residues" evidence="3">
    <location>
        <begin position="1640"/>
        <end position="1650"/>
    </location>
</feature>
<feature type="region of interest" description="Disordered" evidence="3">
    <location>
        <begin position="1432"/>
        <end position="1650"/>
    </location>
</feature>
<feature type="coiled-coil region" evidence="2">
    <location>
        <begin position="1204"/>
        <end position="1264"/>
    </location>
</feature>
<feature type="compositionally biased region" description="Polar residues" evidence="3">
    <location>
        <begin position="185"/>
        <end position="194"/>
    </location>
</feature>
<feature type="compositionally biased region" description="Polar residues" evidence="3">
    <location>
        <begin position="804"/>
        <end position="813"/>
    </location>
</feature>
<feature type="compositionally biased region" description="Acidic residues" evidence="3">
    <location>
        <begin position="279"/>
        <end position="307"/>
    </location>
</feature>
<dbReference type="PANTHER" id="PTHR23158">
    <property type="entry name" value="MELANOMA INHIBITORY ACTIVITY-RELATED"/>
    <property type="match status" value="1"/>
</dbReference>
<dbReference type="PANTHER" id="PTHR23158:SF33">
    <property type="entry name" value="TRANSPORT AND GOLGI ORGANIZATION PROTEIN 1"/>
    <property type="match status" value="1"/>
</dbReference>
<keyword evidence="4" id="KW-0732">Signal</keyword>
<dbReference type="FunCoup" id="A0A6I9VB06">
    <property type="interactions" value="350"/>
</dbReference>
<feature type="compositionally biased region" description="Basic and acidic residues" evidence="3">
    <location>
        <begin position="340"/>
        <end position="355"/>
    </location>
</feature>
<gene>
    <name evidence="6" type="primary">LOC105223874</name>
</gene>
<dbReference type="RefSeq" id="XP_011200054.2">
    <property type="nucleotide sequence ID" value="XM_011201752.4"/>
</dbReference>